<dbReference type="EMBL" id="CAMGYJ010000008">
    <property type="protein sequence ID" value="CAI0468042.1"/>
    <property type="molecule type" value="Genomic_DNA"/>
</dbReference>
<feature type="region of interest" description="Disordered" evidence="6">
    <location>
        <begin position="84"/>
        <end position="157"/>
    </location>
</feature>
<evidence type="ECO:0000256" key="2">
    <source>
        <dbReference type="ARBA" id="ARBA00022771"/>
    </source>
</evidence>
<dbReference type="InterPro" id="IPR017455">
    <property type="entry name" value="Znf_FYVE-rel"/>
</dbReference>
<dbReference type="InterPro" id="IPR011990">
    <property type="entry name" value="TPR-like_helical_dom_sf"/>
</dbReference>
<comment type="caution">
    <text evidence="8">The sequence shown here is derived from an EMBL/GenBank/DDBJ whole genome shotgun (WGS) entry which is preliminary data.</text>
</comment>
<dbReference type="Proteomes" id="UP001154282">
    <property type="component" value="Unassembled WGS sequence"/>
</dbReference>
<dbReference type="SUPFAM" id="SSF57903">
    <property type="entry name" value="FYVE/PHD zinc finger"/>
    <property type="match status" value="1"/>
</dbReference>
<feature type="region of interest" description="Disordered" evidence="6">
    <location>
        <begin position="1025"/>
        <end position="1047"/>
    </location>
</feature>
<dbReference type="InterPro" id="IPR000306">
    <property type="entry name" value="Znf_FYVE"/>
</dbReference>
<dbReference type="Pfam" id="PF01363">
    <property type="entry name" value="FYVE"/>
    <property type="match status" value="1"/>
</dbReference>
<dbReference type="PANTHER" id="PTHR47553">
    <property type="entry name" value="MYOSIN-11"/>
    <property type="match status" value="1"/>
</dbReference>
<evidence type="ECO:0000256" key="3">
    <source>
        <dbReference type="ARBA" id="ARBA00022833"/>
    </source>
</evidence>
<feature type="region of interest" description="Disordered" evidence="6">
    <location>
        <begin position="205"/>
        <end position="232"/>
    </location>
</feature>
<proteinExistence type="predicted"/>
<feature type="compositionally biased region" description="Polar residues" evidence="6">
    <location>
        <begin position="590"/>
        <end position="609"/>
    </location>
</feature>
<reference evidence="8" key="1">
    <citation type="submission" date="2022-08" db="EMBL/GenBank/DDBJ databases">
        <authorList>
            <person name="Gutierrez-Valencia J."/>
        </authorList>
    </citation>
    <scope>NUCLEOTIDE SEQUENCE</scope>
</reference>
<evidence type="ECO:0000256" key="4">
    <source>
        <dbReference type="PROSITE-ProRule" id="PRU00091"/>
    </source>
</evidence>
<dbReference type="AlphaFoldDB" id="A0AAV0PBY7"/>
<gene>
    <name evidence="8" type="ORF">LITE_LOCUS37663</name>
</gene>
<feature type="region of interest" description="Disordered" evidence="6">
    <location>
        <begin position="990"/>
        <end position="1009"/>
    </location>
</feature>
<dbReference type="GO" id="GO:0008270">
    <property type="term" value="F:zinc ion binding"/>
    <property type="evidence" value="ECO:0007669"/>
    <property type="project" value="UniProtKB-KW"/>
</dbReference>
<dbReference type="InterPro" id="IPR019734">
    <property type="entry name" value="TPR_rpt"/>
</dbReference>
<evidence type="ECO:0000313" key="8">
    <source>
        <dbReference type="EMBL" id="CAI0468042.1"/>
    </source>
</evidence>
<sequence>MLEKIGLPPKPSQRGNNWVVDATHCQGCASQFTFINRKHHCRRCGGLFCGTCTQQRMVLRGQGDSPVRICDPCKQLEEAARFELRHGHKNRAGKGASSKSSSRDEDEVLNQILGSSSSASSLTTRGPSTMDHGGEISRSYSVDGDNHVNQETTPEELRKRAVEEKGKYKILKGEGKSDEALKAFKRGKELERQADALELTIRKNRRKGMSSVSSVGDSGKKGRLHDQGTKEKDDFLSELRDLGLPDMDLQEKDKKTANLTLEGELYSLLGNVSEKNTKERGAGGIDKSQVVALKKKALMLKREGKLDEAKQELKKAKILEKELEEQELLGGAAEDSDDEIAALIRGMDGGKDDDDLLSSYDQPDLGFNFNSLSDDTGFDINVEVTDDDLVDPEMTAALRSLGWTDECDAVEVSIDREAMSKEILSLKKEALNLKRAGNVAEAMAQLKKAKLLEKNLESLDGGEPTVLPKTSTSQLRNLSKDVVPPKSRMTIQKELLSSKKKALSLRREGKLDEAEEELRKGKILEKQLEEMDNATKVSSTTVEVNFNLGYEDSDLLRNSHDGDVDVTEEDLSNPTYLSLLSDLGWKEESSVSPVTQSRPNVPPTRTSTKTRGELQRELLGLKRKALTLRREGKPDEADEVLRSAKELEIQIADMDQPKKETQVESDFKEDSEAVTEKDMHDPALLSVLNSLGWKGETVPAVAEVKPSVQVSASSVHFDSLTEAVSTSRISHNARRSKGEIQRELLGLKRKALAHRRKGETEEADELLKMANVLQTELEEQEDSRPIESETPESLIDRHENVKIPANTTETTRLMAAGSKDSVVVSLPGEVGNASSVKVMDQVGSSRNEQATDRSKDHSHVPSSVPSSSSQEEESSVQQQVLARKRKALALKREGKLAEAREELRQAKLLEREILPSPETHAQEESPPAKKKEPTESSSVVAPPKQQLSGRDRFKLQQESLSHKRQALKLRREGRTQEAEAEFELAKALEAQLEASQDSNKPEMSDDVGVDDVLDPQLLAALRAIGIDDPTPKSQQAQPVRVSPSKAAESVVVAVGDERSELEERIKAEKVKAVNLKRAGKQAEAVDALRRAKMYEKRLGSLASN</sequence>
<evidence type="ECO:0000259" key="7">
    <source>
        <dbReference type="PROSITE" id="PS50178"/>
    </source>
</evidence>
<evidence type="ECO:0000256" key="1">
    <source>
        <dbReference type="ARBA" id="ARBA00022723"/>
    </source>
</evidence>
<accession>A0AAV0PBY7</accession>
<feature type="region of interest" description="Disordered" evidence="6">
    <location>
        <begin position="834"/>
        <end position="882"/>
    </location>
</feature>
<dbReference type="InterPro" id="IPR011011">
    <property type="entry name" value="Znf_FYVE_PHD"/>
</dbReference>
<dbReference type="SUPFAM" id="SSF48452">
    <property type="entry name" value="TPR-like"/>
    <property type="match status" value="1"/>
</dbReference>
<evidence type="ECO:0000313" key="9">
    <source>
        <dbReference type="Proteomes" id="UP001154282"/>
    </source>
</evidence>
<evidence type="ECO:0000256" key="5">
    <source>
        <dbReference type="SAM" id="Coils"/>
    </source>
</evidence>
<keyword evidence="5" id="KW-0175">Coiled coil</keyword>
<dbReference type="SMART" id="SM00028">
    <property type="entry name" value="TPR"/>
    <property type="match status" value="8"/>
</dbReference>
<keyword evidence="3" id="KW-0862">Zinc</keyword>
<dbReference type="InterPro" id="IPR013083">
    <property type="entry name" value="Znf_RING/FYVE/PHD"/>
</dbReference>
<dbReference type="SMART" id="SM00064">
    <property type="entry name" value="FYVE"/>
    <property type="match status" value="1"/>
</dbReference>
<feature type="coiled-coil region" evidence="5">
    <location>
        <begin position="299"/>
        <end position="329"/>
    </location>
</feature>
<keyword evidence="2 4" id="KW-0863">Zinc-finger</keyword>
<organism evidence="8 9">
    <name type="scientific">Linum tenue</name>
    <dbReference type="NCBI Taxonomy" id="586396"/>
    <lineage>
        <taxon>Eukaryota</taxon>
        <taxon>Viridiplantae</taxon>
        <taxon>Streptophyta</taxon>
        <taxon>Embryophyta</taxon>
        <taxon>Tracheophyta</taxon>
        <taxon>Spermatophyta</taxon>
        <taxon>Magnoliopsida</taxon>
        <taxon>eudicotyledons</taxon>
        <taxon>Gunneridae</taxon>
        <taxon>Pentapetalae</taxon>
        <taxon>rosids</taxon>
        <taxon>fabids</taxon>
        <taxon>Malpighiales</taxon>
        <taxon>Linaceae</taxon>
        <taxon>Linum</taxon>
    </lineage>
</organism>
<feature type="region of interest" description="Disordered" evidence="6">
    <location>
        <begin position="776"/>
        <end position="796"/>
    </location>
</feature>
<feature type="region of interest" description="Disordered" evidence="6">
    <location>
        <begin position="908"/>
        <end position="982"/>
    </location>
</feature>
<evidence type="ECO:0000256" key="6">
    <source>
        <dbReference type="SAM" id="MobiDB-lite"/>
    </source>
</evidence>
<feature type="compositionally biased region" description="Basic and acidic residues" evidence="6">
    <location>
        <begin position="849"/>
        <end position="859"/>
    </location>
</feature>
<feature type="compositionally biased region" description="Basic and acidic residues" evidence="6">
    <location>
        <begin position="920"/>
        <end position="934"/>
    </location>
</feature>
<protein>
    <recommendedName>
        <fullName evidence="7">FYVE-type domain-containing protein</fullName>
    </recommendedName>
</protein>
<dbReference type="Gene3D" id="3.30.40.10">
    <property type="entry name" value="Zinc/RING finger domain, C3HC4 (zinc finger)"/>
    <property type="match status" value="1"/>
</dbReference>
<feature type="compositionally biased region" description="Low complexity" evidence="6">
    <location>
        <begin position="860"/>
        <end position="881"/>
    </location>
</feature>
<dbReference type="PROSITE" id="PS50178">
    <property type="entry name" value="ZF_FYVE"/>
    <property type="match status" value="1"/>
</dbReference>
<feature type="region of interest" description="Disordered" evidence="6">
    <location>
        <begin position="590"/>
        <end position="612"/>
    </location>
</feature>
<keyword evidence="9" id="KW-1185">Reference proteome</keyword>
<keyword evidence="1" id="KW-0479">Metal-binding</keyword>
<name>A0AAV0PBY7_9ROSI</name>
<dbReference type="PANTHER" id="PTHR47553:SF1">
    <property type="entry name" value="RING_FYVE_PHD ZINC FINGER SUPERFAMILY PROTEIN"/>
    <property type="match status" value="1"/>
</dbReference>
<feature type="coiled-coil region" evidence="5">
    <location>
        <begin position="416"/>
        <end position="459"/>
    </location>
</feature>
<feature type="domain" description="FYVE-type" evidence="7">
    <location>
        <begin position="19"/>
        <end position="78"/>
    </location>
</feature>
<feature type="compositionally biased region" description="Basic and acidic residues" evidence="6">
    <location>
        <begin position="218"/>
        <end position="232"/>
    </location>
</feature>